<accession>A0A0F9HX63</accession>
<sequence length="286" mass="33371">MRKRKSYYIPKEKGLRECEYCRIIFLSRKGVRFCSGKCNAHNSSGRKPKQCLCCGITLHTSILREYCSTQCKKNGNTQTKECAHCGAPFKTNNPKQLYCAQKCRNLAGNGVCKHCGTKFVSFHHTSTVCNDCKDKNKIHPLKEKMKANCKQCGKGFYKINKIHFYCGKKCQKLSSTQYFEDKKERTYFLIFKRDNFKCVYCGKSSIEDGVKLRIDHVFPRANETHNNIDNLATACQPCNAHKSFSMLSKETLLRIWERNKKLNKKFNYNYEELKKEFDKIYKPQDK</sequence>
<dbReference type="GO" id="GO:0008270">
    <property type="term" value="F:zinc ion binding"/>
    <property type="evidence" value="ECO:0007669"/>
    <property type="project" value="InterPro"/>
</dbReference>
<dbReference type="InterPro" id="IPR002711">
    <property type="entry name" value="HNH"/>
</dbReference>
<reference evidence="2" key="1">
    <citation type="journal article" date="2015" name="Nature">
        <title>Complex archaea that bridge the gap between prokaryotes and eukaryotes.</title>
        <authorList>
            <person name="Spang A."/>
            <person name="Saw J.H."/>
            <person name="Jorgensen S.L."/>
            <person name="Zaremba-Niedzwiedzka K."/>
            <person name="Martijn J."/>
            <person name="Lind A.E."/>
            <person name="van Eijk R."/>
            <person name="Schleper C."/>
            <person name="Guy L."/>
            <person name="Ettema T.J."/>
        </authorList>
    </citation>
    <scope>NUCLEOTIDE SEQUENCE</scope>
</reference>
<dbReference type="Gene3D" id="1.10.30.50">
    <property type="match status" value="1"/>
</dbReference>
<feature type="domain" description="HNH nuclease" evidence="1">
    <location>
        <begin position="185"/>
        <end position="240"/>
    </location>
</feature>
<comment type="caution">
    <text evidence="2">The sequence shown here is derived from an EMBL/GenBank/DDBJ whole genome shotgun (WGS) entry which is preliminary data.</text>
</comment>
<dbReference type="GO" id="GO:0003676">
    <property type="term" value="F:nucleic acid binding"/>
    <property type="evidence" value="ECO:0007669"/>
    <property type="project" value="InterPro"/>
</dbReference>
<gene>
    <name evidence="2" type="ORF">LCGC14_1649860</name>
</gene>
<dbReference type="PANTHER" id="PTHR33877:SF2">
    <property type="entry name" value="OS07G0170200 PROTEIN"/>
    <property type="match status" value="1"/>
</dbReference>
<organism evidence="2">
    <name type="scientific">marine sediment metagenome</name>
    <dbReference type="NCBI Taxonomy" id="412755"/>
    <lineage>
        <taxon>unclassified sequences</taxon>
        <taxon>metagenomes</taxon>
        <taxon>ecological metagenomes</taxon>
    </lineage>
</organism>
<protein>
    <recommendedName>
        <fullName evidence="1">HNH nuclease domain-containing protein</fullName>
    </recommendedName>
</protein>
<dbReference type="Pfam" id="PF01844">
    <property type="entry name" value="HNH"/>
    <property type="match status" value="1"/>
</dbReference>
<dbReference type="SMART" id="SM00507">
    <property type="entry name" value="HNHc"/>
    <property type="match status" value="1"/>
</dbReference>
<proteinExistence type="predicted"/>
<name>A0A0F9HX63_9ZZZZ</name>
<dbReference type="InterPro" id="IPR052892">
    <property type="entry name" value="NA-targeting_endonuclease"/>
</dbReference>
<dbReference type="PANTHER" id="PTHR33877">
    <property type="entry name" value="SLL1193 PROTEIN"/>
    <property type="match status" value="1"/>
</dbReference>
<dbReference type="EMBL" id="LAZR01013859">
    <property type="protein sequence ID" value="KKM20006.1"/>
    <property type="molecule type" value="Genomic_DNA"/>
</dbReference>
<dbReference type="CDD" id="cd00085">
    <property type="entry name" value="HNHc"/>
    <property type="match status" value="1"/>
</dbReference>
<evidence type="ECO:0000313" key="2">
    <source>
        <dbReference type="EMBL" id="KKM20006.1"/>
    </source>
</evidence>
<dbReference type="GO" id="GO:0004519">
    <property type="term" value="F:endonuclease activity"/>
    <property type="evidence" value="ECO:0007669"/>
    <property type="project" value="InterPro"/>
</dbReference>
<dbReference type="AlphaFoldDB" id="A0A0F9HX63"/>
<evidence type="ECO:0000259" key="1">
    <source>
        <dbReference type="SMART" id="SM00507"/>
    </source>
</evidence>
<dbReference type="InterPro" id="IPR003615">
    <property type="entry name" value="HNH_nuc"/>
</dbReference>